<keyword evidence="5" id="KW-0223">Dioxygenase</keyword>
<dbReference type="STRING" id="1121881.SAMN02745225_01163"/>
<dbReference type="SUPFAM" id="SSF51182">
    <property type="entry name" value="RmlC-like cupins"/>
    <property type="match status" value="1"/>
</dbReference>
<dbReference type="RefSeq" id="WP_072789868.1">
    <property type="nucleotide sequence ID" value="NZ_FQUL01000013.1"/>
</dbReference>
<dbReference type="OrthoDB" id="9811253at2"/>
<evidence type="ECO:0000313" key="6">
    <source>
        <dbReference type="Proteomes" id="UP000184295"/>
    </source>
</evidence>
<gene>
    <name evidence="5" type="ORF">SAMN02745225_01163</name>
</gene>
<feature type="active site" description="Proton acceptor" evidence="3">
    <location>
        <position position="263"/>
    </location>
</feature>
<feature type="binding site" evidence="4">
    <location>
        <position position="338"/>
    </location>
    <ligand>
        <name>Fe cation</name>
        <dbReference type="ChEBI" id="CHEBI:24875"/>
    </ligand>
</feature>
<protein>
    <submittedName>
        <fullName evidence="5">Homogentisate 1,2-dioxygenase</fullName>
    </submittedName>
</protein>
<keyword evidence="4" id="KW-0479">Metal-binding</keyword>
<comment type="similarity">
    <text evidence="2">Belongs to the homogentisate dioxygenase family.</text>
</comment>
<dbReference type="Proteomes" id="UP000184295">
    <property type="component" value="Unassembled WGS sequence"/>
</dbReference>
<keyword evidence="5" id="KW-0560">Oxidoreductase</keyword>
<feature type="binding site" evidence="4">
    <location>
        <position position="338"/>
    </location>
    <ligand>
        <name>homogentisate</name>
        <dbReference type="ChEBI" id="CHEBI:16169"/>
    </ligand>
</feature>
<keyword evidence="4" id="KW-0408">Iron</keyword>
<dbReference type="AlphaFoldDB" id="A0A1M4V1R3"/>
<evidence type="ECO:0000313" key="5">
    <source>
        <dbReference type="EMBL" id="SHE62827.1"/>
    </source>
</evidence>
<dbReference type="GO" id="GO:0006559">
    <property type="term" value="P:L-phenylalanine catabolic process"/>
    <property type="evidence" value="ECO:0007669"/>
    <property type="project" value="InterPro"/>
</dbReference>
<feature type="binding site" evidence="4">
    <location>
        <position position="300"/>
    </location>
    <ligand>
        <name>Fe cation</name>
        <dbReference type="ChEBI" id="CHEBI:24875"/>
    </ligand>
</feature>
<organism evidence="5 6">
    <name type="scientific">Ferrithrix thermotolerans DSM 19514</name>
    <dbReference type="NCBI Taxonomy" id="1121881"/>
    <lineage>
        <taxon>Bacteria</taxon>
        <taxon>Bacillati</taxon>
        <taxon>Actinomycetota</taxon>
        <taxon>Acidimicrobiia</taxon>
        <taxon>Acidimicrobiales</taxon>
        <taxon>Acidimicrobiaceae</taxon>
        <taxon>Ferrithrix</taxon>
    </lineage>
</organism>
<dbReference type="GO" id="GO:0006570">
    <property type="term" value="P:tyrosine metabolic process"/>
    <property type="evidence" value="ECO:0007669"/>
    <property type="project" value="InterPro"/>
</dbReference>
<dbReference type="GO" id="GO:0046872">
    <property type="term" value="F:metal ion binding"/>
    <property type="evidence" value="ECO:0007669"/>
    <property type="project" value="UniProtKB-KW"/>
</dbReference>
<dbReference type="InterPro" id="IPR005708">
    <property type="entry name" value="Homogentis_dOase"/>
</dbReference>
<dbReference type="PANTHER" id="PTHR11056:SF0">
    <property type="entry name" value="HOMOGENTISATE 1,2-DIOXYGENASE"/>
    <property type="match status" value="1"/>
</dbReference>
<feature type="binding site" evidence="4">
    <location>
        <position position="306"/>
    </location>
    <ligand>
        <name>Fe cation</name>
        <dbReference type="ChEBI" id="CHEBI:24875"/>
    </ligand>
</feature>
<proteinExistence type="inferred from homology"/>
<accession>A0A1M4V1R3</accession>
<evidence type="ECO:0000256" key="3">
    <source>
        <dbReference type="PIRSR" id="PIRSR605708-1"/>
    </source>
</evidence>
<evidence type="ECO:0000256" key="1">
    <source>
        <dbReference type="ARBA" id="ARBA00001962"/>
    </source>
</evidence>
<evidence type="ECO:0000256" key="2">
    <source>
        <dbReference type="ARBA" id="ARBA00007757"/>
    </source>
</evidence>
<dbReference type="Gene3D" id="2.60.120.10">
    <property type="entry name" value="Jelly Rolls"/>
    <property type="match status" value="1"/>
</dbReference>
<reference evidence="6" key="1">
    <citation type="submission" date="2016-11" db="EMBL/GenBank/DDBJ databases">
        <authorList>
            <person name="Varghese N."/>
            <person name="Submissions S."/>
        </authorList>
    </citation>
    <scope>NUCLEOTIDE SEQUENCE [LARGE SCALE GENOMIC DNA]</scope>
    <source>
        <strain evidence="6">DSM 19514</strain>
    </source>
</reference>
<dbReference type="PANTHER" id="PTHR11056">
    <property type="entry name" value="HOMOGENTISATE 1,2-DIOXYGENASE"/>
    <property type="match status" value="1"/>
</dbReference>
<evidence type="ECO:0000256" key="4">
    <source>
        <dbReference type="PIRSR" id="PIRSR605708-2"/>
    </source>
</evidence>
<sequence>MPYYRRVGEIPRKRHQIFRDEQGNLIFEELMGKEGFAAESSLLYHMRPPTAIVEVESVTGDLEEQLHTNAPLLPRHFKTGLLSGKGGDANLDRRVLLGNDEIKVGFVSSDTPSVLYRNALGDECLFVVRGEGQIQSVFGSLEIKSGDYVLIPASTTFKVVPTGSGYLDLLTVEAKGHIEFPKRYLTARGQFLESAPLCERDLVGPELPLVLEGEDVDVYVKHRGGITRYFYSSHPFDVVGWDGCLYPFVFSIYDFEPIVKRFHAPPPVHQVFEGNGFVVCSFLPRPYDFDPTAVPAPYSHANVDSDEVLFYYKGDFMSRRGSGIEEGSISLHPAGFIHGPQPGSVEASLEAKGTEEVAVMIDTFNPLRIGDAAYLIEDSGYPWSWSKRHGLSDR</sequence>
<name>A0A1M4V1R3_9ACTN</name>
<dbReference type="EMBL" id="FQUL01000013">
    <property type="protein sequence ID" value="SHE62827.1"/>
    <property type="molecule type" value="Genomic_DNA"/>
</dbReference>
<keyword evidence="6" id="KW-1185">Reference proteome</keyword>
<comment type="cofactor">
    <cofactor evidence="1 4">
        <name>Fe cation</name>
        <dbReference type="ChEBI" id="CHEBI:24875"/>
    </cofactor>
</comment>
<dbReference type="InterPro" id="IPR014710">
    <property type="entry name" value="RmlC-like_jellyroll"/>
</dbReference>
<dbReference type="InterPro" id="IPR011051">
    <property type="entry name" value="RmlC_Cupin_sf"/>
</dbReference>
<dbReference type="GO" id="GO:0005737">
    <property type="term" value="C:cytoplasm"/>
    <property type="evidence" value="ECO:0007669"/>
    <property type="project" value="TreeGrafter"/>
</dbReference>
<dbReference type="GO" id="GO:0004411">
    <property type="term" value="F:homogentisate 1,2-dioxygenase activity"/>
    <property type="evidence" value="ECO:0007669"/>
    <property type="project" value="InterPro"/>
</dbReference>